<dbReference type="InterPro" id="IPR004358">
    <property type="entry name" value="Sig_transdc_His_kin-like_C"/>
</dbReference>
<dbReference type="InterPro" id="IPR000700">
    <property type="entry name" value="PAS-assoc_C"/>
</dbReference>
<evidence type="ECO:0000313" key="9">
    <source>
        <dbReference type="EMBL" id="GGC63611.1"/>
    </source>
</evidence>
<keyword evidence="10" id="KW-1185">Reference proteome</keyword>
<proteinExistence type="predicted"/>
<dbReference type="SUPFAM" id="SSF55874">
    <property type="entry name" value="ATPase domain of HSP90 chaperone/DNA topoisomerase II/histidine kinase"/>
    <property type="match status" value="1"/>
</dbReference>
<name>A0A916U7L2_9SPHI</name>
<dbReference type="InterPro" id="IPR003661">
    <property type="entry name" value="HisK_dim/P_dom"/>
</dbReference>
<keyword evidence="3" id="KW-0597">Phosphoprotein</keyword>
<sequence>MLMQNEDNYLTAELSDLIIQSLADYAVFTTDKSGHITTWSNGAEKVLHYKQADIIGKNADILYTPEDREMLVPAIELGTALREGRALDERFHVKNGGHRFWASGVVFPLFDKAQQHIGFTKIMRNISEKEQADININEERELAKTIVQSYTEPIVMLNTNLEIINASSSFLKLFNLEQMSFVIGKKFFDVIDAGLNVAQLRTLIDETLKSHKFHSSFNVQFNHPQSGVRSMSVKPRRIYQPPNLMFSLEFEDWVKSKDLAKEQEVFISIASHEIKTPISVIKAYTQIVQRELQDAKPIVKKAVNKISEQVSHMSALISALLDTTRMTTGKLTLNQEALNLCSLVHDVAGAFEASQSSHQIIFKEEDNGVVYVDRIQIGSVITNLLSNAVKYSPGQTQIVVRTEADESSVKVSVQDFGLGIADQEQSQLFQRFGRTGSIKKTDIPGHGLGLHLSKEIIELHGGDLGFTSVEGKGSLFYFTLPSY</sequence>
<comment type="catalytic activity">
    <reaction evidence="1">
        <text>ATP + protein L-histidine = ADP + protein N-phospho-L-histidine.</text>
        <dbReference type="EC" id="2.7.13.3"/>
    </reaction>
</comment>
<evidence type="ECO:0000256" key="5">
    <source>
        <dbReference type="ARBA" id="ARBA00022777"/>
    </source>
</evidence>
<evidence type="ECO:0000259" key="7">
    <source>
        <dbReference type="PROSITE" id="PS50112"/>
    </source>
</evidence>
<dbReference type="InterPro" id="IPR005467">
    <property type="entry name" value="His_kinase_dom"/>
</dbReference>
<comment type="caution">
    <text evidence="9">The sequence shown here is derived from an EMBL/GenBank/DDBJ whole genome shotgun (WGS) entry which is preliminary data.</text>
</comment>
<dbReference type="InterPro" id="IPR003594">
    <property type="entry name" value="HATPase_dom"/>
</dbReference>
<evidence type="ECO:0000259" key="6">
    <source>
        <dbReference type="PROSITE" id="PS50109"/>
    </source>
</evidence>
<dbReference type="NCBIfam" id="TIGR00229">
    <property type="entry name" value="sensory_box"/>
    <property type="match status" value="1"/>
</dbReference>
<reference evidence="9" key="2">
    <citation type="submission" date="2020-09" db="EMBL/GenBank/DDBJ databases">
        <authorList>
            <person name="Sun Q."/>
            <person name="Zhou Y."/>
        </authorList>
    </citation>
    <scope>NUCLEOTIDE SEQUENCE</scope>
    <source>
        <strain evidence="9">CGMCC 1.15343</strain>
    </source>
</reference>
<dbReference type="PROSITE" id="PS50112">
    <property type="entry name" value="PAS"/>
    <property type="match status" value="1"/>
</dbReference>
<dbReference type="PROSITE" id="PS50113">
    <property type="entry name" value="PAC"/>
    <property type="match status" value="1"/>
</dbReference>
<dbReference type="SMART" id="SM00388">
    <property type="entry name" value="HisKA"/>
    <property type="match status" value="1"/>
</dbReference>
<keyword evidence="4" id="KW-0808">Transferase</keyword>
<dbReference type="CDD" id="cd00130">
    <property type="entry name" value="PAS"/>
    <property type="match status" value="1"/>
</dbReference>
<evidence type="ECO:0000259" key="8">
    <source>
        <dbReference type="PROSITE" id="PS50113"/>
    </source>
</evidence>
<dbReference type="GO" id="GO:0006355">
    <property type="term" value="P:regulation of DNA-templated transcription"/>
    <property type="evidence" value="ECO:0007669"/>
    <property type="project" value="InterPro"/>
</dbReference>
<organism evidence="9 10">
    <name type="scientific">Pedobacter quisquiliarum</name>
    <dbReference type="NCBI Taxonomy" id="1834438"/>
    <lineage>
        <taxon>Bacteria</taxon>
        <taxon>Pseudomonadati</taxon>
        <taxon>Bacteroidota</taxon>
        <taxon>Sphingobacteriia</taxon>
        <taxon>Sphingobacteriales</taxon>
        <taxon>Sphingobacteriaceae</taxon>
        <taxon>Pedobacter</taxon>
    </lineage>
</organism>
<dbReference type="SUPFAM" id="SSF47384">
    <property type="entry name" value="Homodimeric domain of signal transducing histidine kinase"/>
    <property type="match status" value="1"/>
</dbReference>
<feature type="domain" description="PAC" evidence="8">
    <location>
        <begin position="85"/>
        <end position="138"/>
    </location>
</feature>
<evidence type="ECO:0000313" key="10">
    <source>
        <dbReference type="Proteomes" id="UP000651668"/>
    </source>
</evidence>
<feature type="domain" description="PAS" evidence="7">
    <location>
        <begin position="27"/>
        <end position="84"/>
    </location>
</feature>
<dbReference type="Gene3D" id="3.30.450.20">
    <property type="entry name" value="PAS domain"/>
    <property type="match status" value="2"/>
</dbReference>
<dbReference type="InterPro" id="IPR035965">
    <property type="entry name" value="PAS-like_dom_sf"/>
</dbReference>
<evidence type="ECO:0000256" key="3">
    <source>
        <dbReference type="ARBA" id="ARBA00022553"/>
    </source>
</evidence>
<dbReference type="Proteomes" id="UP000651668">
    <property type="component" value="Unassembled WGS sequence"/>
</dbReference>
<dbReference type="AlphaFoldDB" id="A0A916U7L2"/>
<keyword evidence="5" id="KW-0418">Kinase</keyword>
<dbReference type="EMBL" id="BMIL01000005">
    <property type="protein sequence ID" value="GGC63611.1"/>
    <property type="molecule type" value="Genomic_DNA"/>
</dbReference>
<protein>
    <recommendedName>
        <fullName evidence="2">histidine kinase</fullName>
        <ecNumber evidence="2">2.7.13.3</ecNumber>
    </recommendedName>
</protein>
<dbReference type="Gene3D" id="1.10.287.130">
    <property type="match status" value="1"/>
</dbReference>
<dbReference type="Pfam" id="PF00512">
    <property type="entry name" value="HisKA"/>
    <property type="match status" value="1"/>
</dbReference>
<evidence type="ECO:0000256" key="2">
    <source>
        <dbReference type="ARBA" id="ARBA00012438"/>
    </source>
</evidence>
<dbReference type="SUPFAM" id="SSF55785">
    <property type="entry name" value="PYP-like sensor domain (PAS domain)"/>
    <property type="match status" value="2"/>
</dbReference>
<dbReference type="PROSITE" id="PS50109">
    <property type="entry name" value="HIS_KIN"/>
    <property type="match status" value="1"/>
</dbReference>
<dbReference type="InterPro" id="IPR000014">
    <property type="entry name" value="PAS"/>
</dbReference>
<reference evidence="9" key="1">
    <citation type="journal article" date="2014" name="Int. J. Syst. Evol. Microbiol.">
        <title>Complete genome sequence of Corynebacterium casei LMG S-19264T (=DSM 44701T), isolated from a smear-ripened cheese.</title>
        <authorList>
            <consortium name="US DOE Joint Genome Institute (JGI-PGF)"/>
            <person name="Walter F."/>
            <person name="Albersmeier A."/>
            <person name="Kalinowski J."/>
            <person name="Ruckert C."/>
        </authorList>
    </citation>
    <scope>NUCLEOTIDE SEQUENCE</scope>
    <source>
        <strain evidence="9">CGMCC 1.15343</strain>
    </source>
</reference>
<dbReference type="InterPro" id="IPR013767">
    <property type="entry name" value="PAS_fold"/>
</dbReference>
<evidence type="ECO:0000256" key="4">
    <source>
        <dbReference type="ARBA" id="ARBA00022679"/>
    </source>
</evidence>
<dbReference type="FunFam" id="3.30.565.10:FF:000006">
    <property type="entry name" value="Sensor histidine kinase WalK"/>
    <property type="match status" value="1"/>
</dbReference>
<dbReference type="PANTHER" id="PTHR43547:SF2">
    <property type="entry name" value="HYBRID SIGNAL TRANSDUCTION HISTIDINE KINASE C"/>
    <property type="match status" value="1"/>
</dbReference>
<dbReference type="Gene3D" id="3.30.565.10">
    <property type="entry name" value="Histidine kinase-like ATPase, C-terminal domain"/>
    <property type="match status" value="1"/>
</dbReference>
<feature type="domain" description="Histidine kinase" evidence="6">
    <location>
        <begin position="269"/>
        <end position="483"/>
    </location>
</feature>
<dbReference type="InterPro" id="IPR036097">
    <property type="entry name" value="HisK_dim/P_sf"/>
</dbReference>
<accession>A0A916U7L2</accession>
<dbReference type="Pfam" id="PF00989">
    <property type="entry name" value="PAS"/>
    <property type="match status" value="1"/>
</dbReference>
<dbReference type="Pfam" id="PF13426">
    <property type="entry name" value="PAS_9"/>
    <property type="match status" value="1"/>
</dbReference>
<dbReference type="SMART" id="SM00091">
    <property type="entry name" value="PAS"/>
    <property type="match status" value="2"/>
</dbReference>
<dbReference type="GO" id="GO:0000155">
    <property type="term" value="F:phosphorelay sensor kinase activity"/>
    <property type="evidence" value="ECO:0007669"/>
    <property type="project" value="InterPro"/>
</dbReference>
<dbReference type="InterPro" id="IPR036890">
    <property type="entry name" value="HATPase_C_sf"/>
</dbReference>
<gene>
    <name evidence="9" type="ORF">GCM10011387_16550</name>
</gene>
<dbReference type="Pfam" id="PF02518">
    <property type="entry name" value="HATPase_c"/>
    <property type="match status" value="1"/>
</dbReference>
<dbReference type="SMART" id="SM00387">
    <property type="entry name" value="HATPase_c"/>
    <property type="match status" value="1"/>
</dbReference>
<dbReference type="PANTHER" id="PTHR43547">
    <property type="entry name" value="TWO-COMPONENT HISTIDINE KINASE"/>
    <property type="match status" value="1"/>
</dbReference>
<dbReference type="CDD" id="cd00082">
    <property type="entry name" value="HisKA"/>
    <property type="match status" value="1"/>
</dbReference>
<dbReference type="PRINTS" id="PR00344">
    <property type="entry name" value="BCTRLSENSOR"/>
</dbReference>
<dbReference type="EC" id="2.7.13.3" evidence="2"/>
<evidence type="ECO:0000256" key="1">
    <source>
        <dbReference type="ARBA" id="ARBA00000085"/>
    </source>
</evidence>